<dbReference type="InterPro" id="IPR057433">
    <property type="entry name" value="LMF1/2_C"/>
</dbReference>
<sequence precursor="true">MFAPLTPQIFTRARWIFARALGAIFFCAFASLGVQIRGLAGENGISPAQKFLDAVWNQLGAQALVEVLTLCWINAGDTMLVTLCVVGALLSIVMICGRCPGLCSLLLWALYLSLCWIATPFTNFQWDALLLETALPAALLLPWKWRADWLRWRPSQQAGLWLLWWLLFRLMFESGAVKLSAGDSNWWSLAALDYHFETQPLPLWTAWYANQIPDGILSMVTLIMFIIELGAPFLILAPGRWRHGGAWALIALQVGILATGNYTFFNWLTIALCLLLFDDTAWPLRLTRMKASGPQPEPWSILARLGLWSLIAVDVSVTIGPLLSSPVPMRIWNPRPWLLSRVLAPTMSFNGYGLFRVMTTSRHEISVEGSDDGEHWRAYEFRWKPGDVNARPGLVAPHQPRLDWQMWFAALSNLQDNPWFVNFLVRLLQGSPEVLGLLKDNPFPDHPPRYLRAVVYDYHFTRYGDGHPGWWKREPLGLYCPPITLKDGRPTLVEPAGK</sequence>
<comment type="similarity">
    <text evidence="2">Belongs to the lipase maturation factor family.</text>
</comment>
<dbReference type="RefSeq" id="WP_006978167.1">
    <property type="nucleotide sequence ID" value="NZ_ABVL01000002.1"/>
</dbReference>
<dbReference type="AlphaFoldDB" id="B4CW03"/>
<protein>
    <recommendedName>
        <fullName evidence="12">Lipase maturation factor family protein</fullName>
    </recommendedName>
</protein>
<evidence type="ECO:0000259" key="8">
    <source>
        <dbReference type="Pfam" id="PF06762"/>
    </source>
</evidence>
<dbReference type="eggNOG" id="COG3011">
    <property type="taxonomic scope" value="Bacteria"/>
</dbReference>
<dbReference type="InParanoid" id="B4CW03"/>
<evidence type="ECO:0000256" key="5">
    <source>
        <dbReference type="ARBA" id="ARBA00022989"/>
    </source>
</evidence>
<name>B4CW03_9BACT</name>
<feature type="transmembrane region" description="Helical" evidence="7">
    <location>
        <begin position="216"/>
        <end position="237"/>
    </location>
</feature>
<dbReference type="Pfam" id="PF06762">
    <property type="entry name" value="LMF1"/>
    <property type="match status" value="1"/>
</dbReference>
<comment type="subcellular location">
    <subcellularLocation>
        <location evidence="1">Endoplasmic reticulum membrane</location>
        <topology evidence="1">Multi-pass membrane protein</topology>
    </subcellularLocation>
</comment>
<keyword evidence="3 7" id="KW-0812">Transmembrane</keyword>
<evidence type="ECO:0000313" key="11">
    <source>
        <dbReference type="Proteomes" id="UP000005824"/>
    </source>
</evidence>
<proteinExistence type="inferred from homology"/>
<feature type="transmembrane region" description="Helical" evidence="7">
    <location>
        <begin position="102"/>
        <end position="122"/>
    </location>
</feature>
<feature type="domain" description="Lipase maturation factor 1/2 C-terminal" evidence="9">
    <location>
        <begin position="349"/>
        <end position="481"/>
    </location>
</feature>
<evidence type="ECO:0000256" key="1">
    <source>
        <dbReference type="ARBA" id="ARBA00004477"/>
    </source>
</evidence>
<keyword evidence="5 7" id="KW-1133">Transmembrane helix</keyword>
<comment type="caution">
    <text evidence="10">The sequence shown here is derived from an EMBL/GenBank/DDBJ whole genome shotgun (WGS) entry which is preliminary data.</text>
</comment>
<evidence type="ECO:0000259" key="9">
    <source>
        <dbReference type="Pfam" id="PF25179"/>
    </source>
</evidence>
<organism evidence="10 11">
    <name type="scientific">Chthoniobacter flavus Ellin428</name>
    <dbReference type="NCBI Taxonomy" id="497964"/>
    <lineage>
        <taxon>Bacteria</taxon>
        <taxon>Pseudomonadati</taxon>
        <taxon>Verrucomicrobiota</taxon>
        <taxon>Spartobacteria</taxon>
        <taxon>Chthoniobacterales</taxon>
        <taxon>Chthoniobacteraceae</taxon>
        <taxon>Chthoniobacter</taxon>
    </lineage>
</organism>
<dbReference type="InterPro" id="IPR057434">
    <property type="entry name" value="LMF1/2_N"/>
</dbReference>
<keyword evidence="6 7" id="KW-0472">Membrane</keyword>
<keyword evidence="4" id="KW-0256">Endoplasmic reticulum</keyword>
<gene>
    <name evidence="10" type="ORF">CfE428DRAFT_0840</name>
</gene>
<keyword evidence="11" id="KW-1185">Reference proteome</keyword>
<dbReference type="PANTHER" id="PTHR14463">
    <property type="entry name" value="LIPASE MATURATION FACTOR"/>
    <property type="match status" value="1"/>
</dbReference>
<evidence type="ECO:0000256" key="3">
    <source>
        <dbReference type="ARBA" id="ARBA00022692"/>
    </source>
</evidence>
<evidence type="ECO:0000313" key="10">
    <source>
        <dbReference type="EMBL" id="EDY21595.1"/>
    </source>
</evidence>
<dbReference type="Pfam" id="PF25179">
    <property type="entry name" value="LMF1_C"/>
    <property type="match status" value="1"/>
</dbReference>
<feature type="domain" description="Lipase maturation factor 1/2 N-terminal" evidence="8">
    <location>
        <begin position="123"/>
        <end position="282"/>
    </location>
</feature>
<dbReference type="Proteomes" id="UP000005824">
    <property type="component" value="Unassembled WGS sequence"/>
</dbReference>
<dbReference type="InterPro" id="IPR009613">
    <property type="entry name" value="LMF"/>
</dbReference>
<reference evidence="10 11" key="1">
    <citation type="journal article" date="2011" name="J. Bacteriol.">
        <title>Genome sequence of Chthoniobacter flavus Ellin428, an aerobic heterotrophic soil bacterium.</title>
        <authorList>
            <person name="Kant R."/>
            <person name="van Passel M.W."/>
            <person name="Palva A."/>
            <person name="Lucas S."/>
            <person name="Lapidus A."/>
            <person name="Glavina Del Rio T."/>
            <person name="Dalin E."/>
            <person name="Tice H."/>
            <person name="Bruce D."/>
            <person name="Goodwin L."/>
            <person name="Pitluck S."/>
            <person name="Larimer F.W."/>
            <person name="Land M.L."/>
            <person name="Hauser L."/>
            <person name="Sangwan P."/>
            <person name="de Vos W.M."/>
            <person name="Janssen P.H."/>
            <person name="Smidt H."/>
        </authorList>
    </citation>
    <scope>NUCLEOTIDE SEQUENCE [LARGE SCALE GENOMIC DNA]</scope>
    <source>
        <strain evidence="10 11">Ellin428</strain>
    </source>
</reference>
<evidence type="ECO:0000256" key="7">
    <source>
        <dbReference type="SAM" id="Phobius"/>
    </source>
</evidence>
<dbReference type="STRING" id="497964.CfE428DRAFT_0840"/>
<accession>B4CW03</accession>
<dbReference type="GO" id="GO:0051604">
    <property type="term" value="P:protein maturation"/>
    <property type="evidence" value="ECO:0007669"/>
    <property type="project" value="InterPro"/>
</dbReference>
<feature type="transmembrane region" description="Helical" evidence="7">
    <location>
        <begin position="16"/>
        <end position="36"/>
    </location>
</feature>
<feature type="transmembrane region" description="Helical" evidence="7">
    <location>
        <begin position="244"/>
        <end position="261"/>
    </location>
</feature>
<dbReference type="EMBL" id="ABVL01000002">
    <property type="protein sequence ID" value="EDY21595.1"/>
    <property type="molecule type" value="Genomic_DNA"/>
</dbReference>
<feature type="transmembrane region" description="Helical" evidence="7">
    <location>
        <begin position="78"/>
        <end position="95"/>
    </location>
</feature>
<evidence type="ECO:0008006" key="12">
    <source>
        <dbReference type="Google" id="ProtNLM"/>
    </source>
</evidence>
<evidence type="ECO:0000256" key="4">
    <source>
        <dbReference type="ARBA" id="ARBA00022824"/>
    </source>
</evidence>
<evidence type="ECO:0000256" key="6">
    <source>
        <dbReference type="ARBA" id="ARBA00023136"/>
    </source>
</evidence>
<evidence type="ECO:0000256" key="2">
    <source>
        <dbReference type="ARBA" id="ARBA00005512"/>
    </source>
</evidence>